<dbReference type="EMBL" id="PKMI01000016">
    <property type="protein sequence ID" value="RBA17634.1"/>
    <property type="molecule type" value="Genomic_DNA"/>
</dbReference>
<dbReference type="PANTHER" id="PTHR46480">
    <property type="entry name" value="F20B24.22"/>
    <property type="match status" value="1"/>
</dbReference>
<reference evidence="16 17" key="1">
    <citation type="submission" date="2017-12" db="EMBL/GenBank/DDBJ databases">
        <title>Genome sequence of the mycotoxigenic crop pathogen Fusarium proliferatum, strain ITEM 2341 from Date Palm.</title>
        <authorList>
            <person name="Almiman B.F."/>
            <person name="Shittu T.A."/>
            <person name="Muthumeenakshi S."/>
            <person name="Baroncelli R."/>
            <person name="Sreenivasaprasada S."/>
        </authorList>
    </citation>
    <scope>NUCLEOTIDE SEQUENCE [LARGE SCALE GENOMIC DNA]</scope>
    <source>
        <strain evidence="16 17">ITEM 2341</strain>
    </source>
</reference>
<feature type="transmembrane region" description="Helical" evidence="14">
    <location>
        <begin position="138"/>
        <end position="157"/>
    </location>
</feature>
<dbReference type="SUPFAM" id="SSF53474">
    <property type="entry name" value="alpha/beta-Hydrolases"/>
    <property type="match status" value="1"/>
</dbReference>
<organism evidence="16 17">
    <name type="scientific">Gibberella intermedia</name>
    <name type="common">Bulb rot disease fungus</name>
    <name type="synonym">Fusarium proliferatum</name>
    <dbReference type="NCBI Taxonomy" id="948311"/>
    <lineage>
        <taxon>Eukaryota</taxon>
        <taxon>Fungi</taxon>
        <taxon>Dikarya</taxon>
        <taxon>Ascomycota</taxon>
        <taxon>Pezizomycotina</taxon>
        <taxon>Sordariomycetes</taxon>
        <taxon>Hypocreomycetidae</taxon>
        <taxon>Hypocreales</taxon>
        <taxon>Nectriaceae</taxon>
        <taxon>Fusarium</taxon>
        <taxon>Fusarium fujikuroi species complex</taxon>
    </lineage>
</organism>
<keyword evidence="7 14" id="KW-1133">Transmembrane helix</keyword>
<evidence type="ECO:0000256" key="4">
    <source>
        <dbReference type="ARBA" id="ARBA00022475"/>
    </source>
</evidence>
<evidence type="ECO:0000256" key="6">
    <source>
        <dbReference type="ARBA" id="ARBA00022882"/>
    </source>
</evidence>
<comment type="caution">
    <text evidence="16">The sequence shown here is derived from an EMBL/GenBank/DDBJ whole genome shotgun (WGS) entry which is preliminary data.</text>
</comment>
<feature type="domain" description="Ion transport" evidence="15">
    <location>
        <begin position="67"/>
        <end position="176"/>
    </location>
</feature>
<evidence type="ECO:0000256" key="5">
    <source>
        <dbReference type="ARBA" id="ARBA00022692"/>
    </source>
</evidence>
<dbReference type="AlphaFoldDB" id="A0A365N9Z3"/>
<evidence type="ECO:0000256" key="2">
    <source>
        <dbReference type="ARBA" id="ARBA00015897"/>
    </source>
</evidence>
<dbReference type="Gene3D" id="3.40.50.1820">
    <property type="entry name" value="alpha/beta hydrolase"/>
    <property type="match status" value="1"/>
</dbReference>
<dbReference type="Pfam" id="PF00520">
    <property type="entry name" value="Ion_trans"/>
    <property type="match status" value="1"/>
</dbReference>
<dbReference type="GO" id="GO:0030171">
    <property type="term" value="F:voltage-gated proton channel activity"/>
    <property type="evidence" value="ECO:0007669"/>
    <property type="project" value="InterPro"/>
</dbReference>
<evidence type="ECO:0000313" key="16">
    <source>
        <dbReference type="EMBL" id="RBA17634.1"/>
    </source>
</evidence>
<evidence type="ECO:0000256" key="1">
    <source>
        <dbReference type="ARBA" id="ARBA00004651"/>
    </source>
</evidence>
<gene>
    <name evidence="16" type="ORF">FPRO05_11349</name>
</gene>
<comment type="subcellular location">
    <subcellularLocation>
        <location evidence="1">Cell membrane</location>
        <topology evidence="1">Multi-pass membrane protein</topology>
    </subcellularLocation>
</comment>
<feature type="coiled-coil region" evidence="13">
    <location>
        <begin position="183"/>
        <end position="214"/>
    </location>
</feature>
<evidence type="ECO:0000256" key="12">
    <source>
        <dbReference type="ARBA" id="ARBA00031989"/>
    </source>
</evidence>
<dbReference type="InterPro" id="IPR029058">
    <property type="entry name" value="AB_hydrolase_fold"/>
</dbReference>
<keyword evidence="6" id="KW-0851">Voltage-gated channel</keyword>
<dbReference type="Gene3D" id="1.20.120.350">
    <property type="entry name" value="Voltage-gated potassium channels. Chain C"/>
    <property type="match status" value="1"/>
</dbReference>
<name>A0A365N9Z3_GIBIN</name>
<evidence type="ECO:0000256" key="7">
    <source>
        <dbReference type="ARBA" id="ARBA00022989"/>
    </source>
</evidence>
<dbReference type="InterPro" id="IPR031846">
    <property type="entry name" value="Hvcn1"/>
</dbReference>
<evidence type="ECO:0000256" key="14">
    <source>
        <dbReference type="SAM" id="Phobius"/>
    </source>
</evidence>
<protein>
    <recommendedName>
        <fullName evidence="2">Voltage-gated hydrogen channel 1</fullName>
    </recommendedName>
    <alternativeName>
        <fullName evidence="12">Hydrogen voltage-gated channel 1</fullName>
    </alternativeName>
</protein>
<keyword evidence="4" id="KW-1003">Cell membrane</keyword>
<evidence type="ECO:0000313" key="17">
    <source>
        <dbReference type="Proteomes" id="UP000251714"/>
    </source>
</evidence>
<evidence type="ECO:0000256" key="10">
    <source>
        <dbReference type="ARBA" id="ARBA00023136"/>
    </source>
</evidence>
<keyword evidence="11" id="KW-0407">Ion channel</keyword>
<keyword evidence="8 13" id="KW-0175">Coiled coil</keyword>
<dbReference type="Gene3D" id="3.20.20.150">
    <property type="entry name" value="Divalent-metal-dependent TIM barrel enzymes"/>
    <property type="match status" value="1"/>
</dbReference>
<dbReference type="InterPro" id="IPR005821">
    <property type="entry name" value="Ion_trans_dom"/>
</dbReference>
<dbReference type="GO" id="GO:0034702">
    <property type="term" value="C:monoatomic ion channel complex"/>
    <property type="evidence" value="ECO:0007669"/>
    <property type="project" value="UniProtKB-KW"/>
</dbReference>
<dbReference type="GO" id="GO:0005886">
    <property type="term" value="C:plasma membrane"/>
    <property type="evidence" value="ECO:0007669"/>
    <property type="project" value="UniProtKB-SubCell"/>
</dbReference>
<dbReference type="PANTHER" id="PTHR46480:SF1">
    <property type="entry name" value="VOLTAGE-GATED HYDROGEN CHANNEL 1"/>
    <property type="match status" value="1"/>
</dbReference>
<keyword evidence="9" id="KW-0406">Ion transport</keyword>
<feature type="transmembrane region" description="Helical" evidence="14">
    <location>
        <begin position="103"/>
        <end position="126"/>
    </location>
</feature>
<dbReference type="Proteomes" id="UP000251714">
    <property type="component" value="Unassembled WGS sequence"/>
</dbReference>
<evidence type="ECO:0000256" key="3">
    <source>
        <dbReference type="ARBA" id="ARBA00022448"/>
    </source>
</evidence>
<accession>A0A365N9Z3</accession>
<keyword evidence="5 14" id="KW-0812">Transmembrane</keyword>
<keyword evidence="10 14" id="KW-0472">Membrane</keyword>
<keyword evidence="3" id="KW-0813">Transport</keyword>
<evidence type="ECO:0000256" key="13">
    <source>
        <dbReference type="SAM" id="Coils"/>
    </source>
</evidence>
<evidence type="ECO:0000256" key="8">
    <source>
        <dbReference type="ARBA" id="ARBA00023054"/>
    </source>
</evidence>
<sequence>MSSTSIEHAGSSLEEQPLLRRGKRRLPSLNIQHWHSHPFKGDEWSVRSTKQKTAQFLSSKAGHYSVLMLVSLDVLSMIADFILNLFKCEQGKKGSDWDLALEILGSISLVFSCLFVVELIASVWAFGWRYFNSWFHCFDAFIVIAGFITDVALRGIIEEVASLIVVMRLWRVVKIIEELGVGAQEQTEELNVKLEKVESENEDLRSEISRLKGAMKKAGLDQQRLETYEGRRDGSSYRWCQSAAEKHSEASDYANVSTLTGFDPAPKSVAILLLSIFLQFKKSAEFLSLFTNLKPKPSSYSWNTGVFVRMTPEEIQSYLRGLVAPLRNDIPTPLLHRPSEAGLDYQDVFFPSEDGITLEAWYIPRPGSNKLIIVNHPLRCNRSGFPAHLEPWKAFLGGSMTGNDFELNFIPDLKILHEAGYNVLAYDMRNFGNSGQANGGISGTGHFESRDVVGSLNYVRSREDTKDMTVGLFSRCLGGIATFFAIHRRPEIFKDVRCLLVPEPLSYRPFVERALEMASLDDHFDEVNRLVKIQSSFDIDELSPIPIMESVRIPTFIYSVRNDILTKESDVQTMYDRIPVEEVEMVVIKRFRTVWGVESGKDFENWIPWFPDLKKQGYAGVEVDITDRDADNLEQLRKILDDVGLEATVLLHTSWAGYVGGRPRDLTPDVHLDIYRQNLERAKILKPVKINAQSGGDYWSLDESVYFYQKTLAIDEELGLTGLVSHETHRNRSLFTPYAAKYILPKIPELRVTADVSHWVVVCERLLDLGEEDKEILDLLIPRVTHIHARIGTTQSSQCPEPEDPVFKEERDFFERLWLRIVKARNKDSDLITFVPEYGPYPYHPYGSVRTHGQVADSEGARLQKLFEESLKQ</sequence>
<dbReference type="InterPro" id="IPR027359">
    <property type="entry name" value="Volt_channel_dom_sf"/>
</dbReference>
<evidence type="ECO:0000256" key="9">
    <source>
        <dbReference type="ARBA" id="ARBA00023065"/>
    </source>
</evidence>
<dbReference type="SUPFAM" id="SSF51658">
    <property type="entry name" value="Xylose isomerase-like"/>
    <property type="match status" value="1"/>
</dbReference>
<proteinExistence type="predicted"/>
<dbReference type="InterPro" id="IPR036237">
    <property type="entry name" value="Xyl_isomerase-like_sf"/>
</dbReference>
<evidence type="ECO:0000256" key="11">
    <source>
        <dbReference type="ARBA" id="ARBA00023303"/>
    </source>
</evidence>
<evidence type="ECO:0000259" key="15">
    <source>
        <dbReference type="Pfam" id="PF00520"/>
    </source>
</evidence>
<feature type="transmembrane region" description="Helical" evidence="14">
    <location>
        <begin position="61"/>
        <end position="83"/>
    </location>
</feature>